<dbReference type="OrthoDB" id="4160849at2759"/>
<dbReference type="Gene3D" id="3.30.40.10">
    <property type="entry name" value="Zinc/RING finger domain, C3HC4 (zinc finger)"/>
    <property type="match status" value="1"/>
</dbReference>
<dbReference type="RefSeq" id="XP_013266785.1">
    <property type="nucleotide sequence ID" value="XM_013411331.1"/>
</dbReference>
<dbReference type="Gene3D" id="1.25.40.20">
    <property type="entry name" value="Ankyrin repeat-containing domain"/>
    <property type="match status" value="2"/>
</dbReference>
<gene>
    <name evidence="2" type="ORF">Z518_11060</name>
    <name evidence="3" type="ORF">Z518_11061</name>
</gene>
<evidence type="ECO:0008006" key="5">
    <source>
        <dbReference type="Google" id="ProtNLM"/>
    </source>
</evidence>
<dbReference type="InterPro" id="IPR002110">
    <property type="entry name" value="Ankyrin_rpt"/>
</dbReference>
<evidence type="ECO:0000313" key="4">
    <source>
        <dbReference type="Proteomes" id="UP000053617"/>
    </source>
</evidence>
<dbReference type="CDD" id="cd16448">
    <property type="entry name" value="RING-H2"/>
    <property type="match status" value="1"/>
</dbReference>
<dbReference type="AlphaFoldDB" id="A0A0D2I1M9"/>
<evidence type="ECO:0000256" key="1">
    <source>
        <dbReference type="PROSITE-ProRule" id="PRU00023"/>
    </source>
</evidence>
<dbReference type="PANTHER" id="PTHR24176:SF14">
    <property type="entry name" value="ANKYRIN REPEAT DOMAIN-CONTAINING PROTEIN 31"/>
    <property type="match status" value="1"/>
</dbReference>
<protein>
    <recommendedName>
        <fullName evidence="5">RING-type domain-containing protein</fullName>
    </recommendedName>
</protein>
<dbReference type="PANTHER" id="PTHR24176">
    <property type="entry name" value="ANKYRIN REPEAT DOMAIN-CONTAINING PROTEIN 31-RELATED"/>
    <property type="match status" value="1"/>
</dbReference>
<dbReference type="VEuPathDB" id="FungiDB:Z518_11060"/>
<accession>A0A0D2I1M9</accession>
<evidence type="ECO:0000313" key="3">
    <source>
        <dbReference type="EMBL" id="KIW99648.1"/>
    </source>
</evidence>
<proteinExistence type="predicted"/>
<organism evidence="3 4">
    <name type="scientific">Rhinocladiella mackenziei CBS 650.93</name>
    <dbReference type="NCBI Taxonomy" id="1442369"/>
    <lineage>
        <taxon>Eukaryota</taxon>
        <taxon>Fungi</taxon>
        <taxon>Dikarya</taxon>
        <taxon>Ascomycota</taxon>
        <taxon>Pezizomycotina</taxon>
        <taxon>Eurotiomycetes</taxon>
        <taxon>Chaetothyriomycetidae</taxon>
        <taxon>Chaetothyriales</taxon>
        <taxon>Herpotrichiellaceae</taxon>
        <taxon>Rhinocladiella</taxon>
    </lineage>
</organism>
<dbReference type="InterPro" id="IPR042334">
    <property type="entry name" value="ANKRD31"/>
</dbReference>
<dbReference type="RefSeq" id="XP_013266784.1">
    <property type="nucleotide sequence ID" value="XM_013411330.1"/>
</dbReference>
<dbReference type="InterPro" id="IPR013083">
    <property type="entry name" value="Znf_RING/FYVE/PHD"/>
</dbReference>
<keyword evidence="4" id="KW-1185">Reference proteome</keyword>
<dbReference type="GeneID" id="25299132"/>
<dbReference type="EMBL" id="KN847485">
    <property type="protein sequence ID" value="KIW99648.1"/>
    <property type="molecule type" value="Genomic_DNA"/>
</dbReference>
<dbReference type="HOGENOM" id="CLU_1070172_0_0_1"/>
<dbReference type="GeneID" id="25299131"/>
<dbReference type="PRINTS" id="PR01415">
    <property type="entry name" value="ANKYRIN"/>
</dbReference>
<dbReference type="PROSITE" id="PS50088">
    <property type="entry name" value="ANK_REPEAT"/>
    <property type="match status" value="3"/>
</dbReference>
<dbReference type="VEuPathDB" id="FungiDB:Z518_11061"/>
<dbReference type="SUPFAM" id="SSF48403">
    <property type="entry name" value="Ankyrin repeat"/>
    <property type="match status" value="1"/>
</dbReference>
<dbReference type="InterPro" id="IPR036770">
    <property type="entry name" value="Ankyrin_rpt-contain_sf"/>
</dbReference>
<feature type="repeat" description="ANK" evidence="1">
    <location>
        <begin position="142"/>
        <end position="174"/>
    </location>
</feature>
<feature type="repeat" description="ANK" evidence="1">
    <location>
        <begin position="175"/>
        <end position="208"/>
    </location>
</feature>
<dbReference type="PROSITE" id="PS50297">
    <property type="entry name" value="ANK_REP_REGION"/>
    <property type="match status" value="2"/>
</dbReference>
<name>A0A0D2I1M9_9EURO</name>
<dbReference type="Pfam" id="PF12796">
    <property type="entry name" value="Ank_2"/>
    <property type="match status" value="2"/>
</dbReference>
<keyword evidence="1" id="KW-0040">ANK repeat</keyword>
<dbReference type="SMART" id="SM00248">
    <property type="entry name" value="ANK"/>
    <property type="match status" value="5"/>
</dbReference>
<feature type="repeat" description="ANK" evidence="1">
    <location>
        <begin position="109"/>
        <end position="141"/>
    </location>
</feature>
<sequence length="260" mass="28462">MSTINREVNLDITDERTVDESLQGNYCFLCLADPFKIGDSVVKFRCRCSYWAHKECFSRYIGEACPTCRVPLTSLDQKSALLAAASQGDLAKVREMLDQGISHSPRGGFEETALMRAVQEGHREVAVALLDQGASVSDKDIAGATPLHHAVARGQDEMVILLLDRGANISAVDRKRRSPLHYAIDPWPNQKVVQILLDRGAPCSIPDQDCLSPLDLAKKGCHKAIVDLLQNRGAMSGARFMIQWNSNHSGKALAPVPGQD</sequence>
<dbReference type="Proteomes" id="UP000053617">
    <property type="component" value="Unassembled WGS sequence"/>
</dbReference>
<reference evidence="3 4" key="1">
    <citation type="submission" date="2015-01" db="EMBL/GenBank/DDBJ databases">
        <title>The Genome Sequence of Rhinocladiella mackenzie CBS 650.93.</title>
        <authorList>
            <consortium name="The Broad Institute Genomics Platform"/>
            <person name="Cuomo C."/>
            <person name="de Hoog S."/>
            <person name="Gorbushina A."/>
            <person name="Stielow B."/>
            <person name="Teixiera M."/>
            <person name="Abouelleil A."/>
            <person name="Chapman S.B."/>
            <person name="Priest M."/>
            <person name="Young S.K."/>
            <person name="Wortman J."/>
            <person name="Nusbaum C."/>
            <person name="Birren B."/>
        </authorList>
    </citation>
    <scope>NUCLEOTIDE SEQUENCE [LARGE SCALE GENOMIC DNA]</scope>
    <source>
        <strain evidence="3 4">CBS 650.93</strain>
    </source>
</reference>
<evidence type="ECO:0000313" key="2">
    <source>
        <dbReference type="EMBL" id="KIW99647.1"/>
    </source>
</evidence>
<dbReference type="EMBL" id="KN847485">
    <property type="protein sequence ID" value="KIW99647.1"/>
    <property type="molecule type" value="Genomic_DNA"/>
</dbReference>
<dbReference type="STRING" id="1442369.A0A0D2I1M9"/>